<dbReference type="InterPro" id="IPR036890">
    <property type="entry name" value="HATPase_C_sf"/>
</dbReference>
<dbReference type="PANTHER" id="PTHR24421">
    <property type="entry name" value="NITRATE/NITRITE SENSOR PROTEIN NARX-RELATED"/>
    <property type="match status" value="1"/>
</dbReference>
<gene>
    <name evidence="11" type="ORF">GENT5_17090</name>
</gene>
<keyword evidence="12" id="KW-1185">Reference proteome</keyword>
<protein>
    <recommendedName>
        <fullName evidence="2">histidine kinase</fullName>
        <ecNumber evidence="2">2.7.13.3</ecNumber>
    </recommendedName>
</protein>
<feature type="domain" description="Histidine kinase" evidence="10">
    <location>
        <begin position="583"/>
        <end position="669"/>
    </location>
</feature>
<dbReference type="InterPro" id="IPR003594">
    <property type="entry name" value="HATPase_dom"/>
</dbReference>
<dbReference type="PROSITE" id="PS51257">
    <property type="entry name" value="PROKAR_LIPOPROTEIN"/>
    <property type="match status" value="1"/>
</dbReference>
<reference evidence="11 12" key="1">
    <citation type="journal article" date="2022" name="Int. J. Syst. Evol. Microbiol.">
        <title>Flavobacterium ammonificans sp. nov. and Flavobacterium ammoniigenes sp. nov., ammonifying bacteria isolated from surface river water.</title>
        <authorList>
            <person name="Watanabe K."/>
            <person name="Kitamura T."/>
            <person name="Ogata Y."/>
            <person name="Shindo C."/>
            <person name="Suda W."/>
        </authorList>
    </citation>
    <scope>NUCLEOTIDE SEQUENCE [LARGE SCALE GENOMIC DNA]</scope>
    <source>
        <strain evidence="11 12">GENT5</strain>
    </source>
</reference>
<dbReference type="SUPFAM" id="SSF55874">
    <property type="entry name" value="ATPase domain of HSP90 chaperone/DNA topoisomerase II/histidine kinase"/>
    <property type="match status" value="1"/>
</dbReference>
<dbReference type="InterPro" id="IPR011712">
    <property type="entry name" value="Sig_transdc_His_kin_sub3_dim/P"/>
</dbReference>
<keyword evidence="3" id="KW-0597">Phosphoprotein</keyword>
<evidence type="ECO:0000256" key="3">
    <source>
        <dbReference type="ARBA" id="ARBA00022553"/>
    </source>
</evidence>
<dbReference type="Gene3D" id="1.25.40.10">
    <property type="entry name" value="Tetratricopeptide repeat domain"/>
    <property type="match status" value="2"/>
</dbReference>
<keyword evidence="7" id="KW-0067">ATP-binding</keyword>
<dbReference type="Pfam" id="PF02518">
    <property type="entry name" value="HATPase_c"/>
    <property type="match status" value="1"/>
</dbReference>
<evidence type="ECO:0000256" key="6">
    <source>
        <dbReference type="ARBA" id="ARBA00022777"/>
    </source>
</evidence>
<keyword evidence="9" id="KW-1133">Transmembrane helix</keyword>
<dbReference type="InterPro" id="IPR005467">
    <property type="entry name" value="His_kinase_dom"/>
</dbReference>
<evidence type="ECO:0000256" key="1">
    <source>
        <dbReference type="ARBA" id="ARBA00000085"/>
    </source>
</evidence>
<evidence type="ECO:0000256" key="2">
    <source>
        <dbReference type="ARBA" id="ARBA00012438"/>
    </source>
</evidence>
<keyword evidence="9" id="KW-0472">Membrane</keyword>
<dbReference type="Proteomes" id="UP001319867">
    <property type="component" value="Chromosome"/>
</dbReference>
<dbReference type="Gene3D" id="1.20.5.1930">
    <property type="match status" value="1"/>
</dbReference>
<evidence type="ECO:0000256" key="7">
    <source>
        <dbReference type="ARBA" id="ARBA00022840"/>
    </source>
</evidence>
<dbReference type="EMBL" id="AP025184">
    <property type="protein sequence ID" value="BDB55404.1"/>
    <property type="molecule type" value="Genomic_DNA"/>
</dbReference>
<keyword evidence="4" id="KW-0808">Transferase</keyword>
<evidence type="ECO:0000259" key="10">
    <source>
        <dbReference type="PROSITE" id="PS50109"/>
    </source>
</evidence>
<evidence type="ECO:0000313" key="11">
    <source>
        <dbReference type="EMBL" id="BDB55404.1"/>
    </source>
</evidence>
<dbReference type="Pfam" id="PF07730">
    <property type="entry name" value="HisKA_3"/>
    <property type="match status" value="1"/>
</dbReference>
<dbReference type="GO" id="GO:0016301">
    <property type="term" value="F:kinase activity"/>
    <property type="evidence" value="ECO:0007669"/>
    <property type="project" value="UniProtKB-KW"/>
</dbReference>
<evidence type="ECO:0000256" key="5">
    <source>
        <dbReference type="ARBA" id="ARBA00022741"/>
    </source>
</evidence>
<dbReference type="SUPFAM" id="SSF48452">
    <property type="entry name" value="TPR-like"/>
    <property type="match status" value="2"/>
</dbReference>
<evidence type="ECO:0000256" key="4">
    <source>
        <dbReference type="ARBA" id="ARBA00022679"/>
    </source>
</evidence>
<reference evidence="11 12" key="2">
    <citation type="journal article" date="2022" name="Microorganisms">
        <title>Complete Genome Sequences of Two Flavobacterium ammonificans Strains and a Flavobacterium ammoniigenes Strain of Ammonifying Bacterioplankton Isolated from Surface River Water.</title>
        <authorList>
            <person name="Suda W."/>
            <person name="Ogata Y."/>
            <person name="Shindo C."/>
            <person name="Watanabe K."/>
        </authorList>
    </citation>
    <scope>NUCLEOTIDE SEQUENCE [LARGE SCALE GENOMIC DNA]</scope>
    <source>
        <strain evidence="11 12">GENT5</strain>
    </source>
</reference>
<evidence type="ECO:0000256" key="8">
    <source>
        <dbReference type="ARBA" id="ARBA00023012"/>
    </source>
</evidence>
<dbReference type="SMART" id="SM00028">
    <property type="entry name" value="TPR"/>
    <property type="match status" value="5"/>
</dbReference>
<sequence>MNKNILKKLVLFLLFLILFVAISCSKNNTSDFLFIHSQKYNQFNSEQKEEYLDSLELISKSLSNDSLTRRLLFHLAGEYYYLNRLQKSLNLSNKVFQLSSEVKDTMSIAKSLYYIGDCYELTQKDSTYFYYQKAEKLYRLLGNKERIGRMLFNKAYLLFYDGNYLESEIQVFKALQFLKNIDNDELLFTCYNLIASDFEKLEEYNYALKYYLLAQELLNGLEKDENDFEIKNNYKVSLSVNIASVNEKQFQYSKAEKELESVLTEDLKVKWPKDYATVIGNLGYVKTKLGHLKEGEAMMKEALSLSSKIGVESSVVYKLHNLGKYYFDVKDTIQSTHYLKESLQLAEKLKSTDDVKVNLQLLSKIDKTNTSSYDKRYIAVSDSLTKVQRKNRNKYARIEYETAILEDANKELISRNLYLIFGVVVLIVALGIRYVVSQRKEIAYRKKLQKAELEFFELMQSSQIALNEAKKEEQNRISRELHDNVMNRLYGTRLQLGMLNSITNIEAEEKRLDQINSLQVIEHDIRAISHDLHTDAVASHFDFAVLLAQCVQQASSTTKTSLHFESTPEINWESISGLVKITIYRIVQEGLSNVVKYADAMECSVTISQPDSATLLLIIVDNGKGFDAAVIPKGIGLSNMKTRARLVKADLHIESAPGKGTRIECRFVV</sequence>
<dbReference type="CDD" id="cd16917">
    <property type="entry name" value="HATPase_UhpB-NarQ-NarX-like"/>
    <property type="match status" value="1"/>
</dbReference>
<dbReference type="EC" id="2.7.13.3" evidence="2"/>
<dbReference type="PROSITE" id="PS50109">
    <property type="entry name" value="HIS_KIN"/>
    <property type="match status" value="1"/>
</dbReference>
<keyword evidence="8" id="KW-0902">Two-component regulatory system</keyword>
<organism evidence="11 12">
    <name type="scientific">Flavobacterium ammoniigenes</name>
    <dbReference type="NCBI Taxonomy" id="1751095"/>
    <lineage>
        <taxon>Bacteria</taxon>
        <taxon>Pseudomonadati</taxon>
        <taxon>Bacteroidota</taxon>
        <taxon>Flavobacteriia</taxon>
        <taxon>Flavobacteriales</taxon>
        <taxon>Flavobacteriaceae</taxon>
        <taxon>Flavobacterium</taxon>
    </lineage>
</organism>
<proteinExistence type="predicted"/>
<evidence type="ECO:0000256" key="9">
    <source>
        <dbReference type="SAM" id="Phobius"/>
    </source>
</evidence>
<dbReference type="InterPro" id="IPR011990">
    <property type="entry name" value="TPR-like_helical_dom_sf"/>
</dbReference>
<dbReference type="InterPro" id="IPR050482">
    <property type="entry name" value="Sensor_HK_TwoCompSys"/>
</dbReference>
<evidence type="ECO:0000313" key="12">
    <source>
        <dbReference type="Proteomes" id="UP001319867"/>
    </source>
</evidence>
<keyword evidence="5" id="KW-0547">Nucleotide-binding</keyword>
<keyword evidence="9" id="KW-0812">Transmembrane</keyword>
<dbReference type="PANTHER" id="PTHR24421:SF10">
    <property type="entry name" value="NITRATE_NITRITE SENSOR PROTEIN NARQ"/>
    <property type="match status" value="1"/>
</dbReference>
<dbReference type="Gene3D" id="3.30.565.10">
    <property type="entry name" value="Histidine kinase-like ATPase, C-terminal domain"/>
    <property type="match status" value="1"/>
</dbReference>
<keyword evidence="6 11" id="KW-0418">Kinase</keyword>
<feature type="transmembrane region" description="Helical" evidence="9">
    <location>
        <begin position="417"/>
        <end position="436"/>
    </location>
</feature>
<dbReference type="InterPro" id="IPR019734">
    <property type="entry name" value="TPR_rpt"/>
</dbReference>
<accession>A0ABM7V759</accession>
<comment type="catalytic activity">
    <reaction evidence="1">
        <text>ATP + protein L-histidine = ADP + protein N-phospho-L-histidine.</text>
        <dbReference type="EC" id="2.7.13.3"/>
    </reaction>
</comment>
<name>A0ABM7V759_9FLAO</name>